<dbReference type="GO" id="GO:0012505">
    <property type="term" value="C:endomembrane system"/>
    <property type="evidence" value="ECO:0007669"/>
    <property type="project" value="UniProtKB-SubCell"/>
</dbReference>
<dbReference type="InterPro" id="IPR051572">
    <property type="entry name" value="VTC_Complex_Subunit"/>
</dbReference>
<dbReference type="AlphaFoldDB" id="A0A7S2RWM5"/>
<reference evidence="8" key="1">
    <citation type="submission" date="2021-01" db="EMBL/GenBank/DDBJ databases">
        <authorList>
            <person name="Corre E."/>
            <person name="Pelletier E."/>
            <person name="Niang G."/>
            <person name="Scheremetjew M."/>
            <person name="Finn R."/>
            <person name="Kale V."/>
            <person name="Holt S."/>
            <person name="Cochrane G."/>
            <person name="Meng A."/>
            <person name="Brown T."/>
            <person name="Cohen L."/>
        </authorList>
    </citation>
    <scope>NUCLEOTIDE SEQUENCE</scope>
    <source>
        <strain evidence="8">CCMP1243</strain>
    </source>
</reference>
<keyword evidence="3 6" id="KW-1133">Transmembrane helix</keyword>
<evidence type="ECO:0000313" key="8">
    <source>
        <dbReference type="EMBL" id="CAD9682783.1"/>
    </source>
</evidence>
<sequence length="212" mass="23374">MAAAAAKHETTPLSPRSAGLYFVPRNRTFNEEDEAEPHPGVQMTPVHEQKSPEGTVTPARAAGGAQRWNFWRWATGRGDYEPVPEDGDRAHSQLPRKVPVRVEPKVFFANERTYLAWLHMAMMLASISVAIVALAEKEGASGTSAKIYGVVLMPVAIAFCCYALHMYLRRNAMLRRKDPGPFDDRVGPTVLGLMLLGAIITSFSIKVYATYA</sequence>
<dbReference type="PANTHER" id="PTHR46140:SF1">
    <property type="entry name" value="VACUOLAR TRANSPORTER CHAPERONE COMPLEX SUBUNIT 4-RELATED"/>
    <property type="match status" value="1"/>
</dbReference>
<keyword evidence="4 6" id="KW-0472">Membrane</keyword>
<feature type="domain" description="DUF202" evidence="7">
    <location>
        <begin position="105"/>
        <end position="172"/>
    </location>
</feature>
<feature type="transmembrane region" description="Helical" evidence="6">
    <location>
        <begin position="114"/>
        <end position="135"/>
    </location>
</feature>
<evidence type="ECO:0000256" key="5">
    <source>
        <dbReference type="SAM" id="MobiDB-lite"/>
    </source>
</evidence>
<dbReference type="PANTHER" id="PTHR46140">
    <property type="entry name" value="VACUOLAR TRANSPORTER CHAPERONE 1-RELATED"/>
    <property type="match status" value="1"/>
</dbReference>
<evidence type="ECO:0000256" key="4">
    <source>
        <dbReference type="ARBA" id="ARBA00023136"/>
    </source>
</evidence>
<keyword evidence="2 6" id="KW-0812">Transmembrane</keyword>
<feature type="transmembrane region" description="Helical" evidence="6">
    <location>
        <begin position="147"/>
        <end position="168"/>
    </location>
</feature>
<dbReference type="Pfam" id="PF02656">
    <property type="entry name" value="DUF202"/>
    <property type="match status" value="1"/>
</dbReference>
<evidence type="ECO:0000256" key="3">
    <source>
        <dbReference type="ARBA" id="ARBA00022989"/>
    </source>
</evidence>
<feature type="transmembrane region" description="Helical" evidence="6">
    <location>
        <begin position="189"/>
        <end position="209"/>
    </location>
</feature>
<name>A0A7S2RWM5_9STRA</name>
<dbReference type="EMBL" id="HBHJ01013403">
    <property type="protein sequence ID" value="CAD9682783.1"/>
    <property type="molecule type" value="Transcribed_RNA"/>
</dbReference>
<evidence type="ECO:0000256" key="6">
    <source>
        <dbReference type="SAM" id="Phobius"/>
    </source>
</evidence>
<evidence type="ECO:0000256" key="2">
    <source>
        <dbReference type="ARBA" id="ARBA00022692"/>
    </source>
</evidence>
<accession>A0A7S2RWM5</accession>
<proteinExistence type="predicted"/>
<evidence type="ECO:0000256" key="1">
    <source>
        <dbReference type="ARBA" id="ARBA00004127"/>
    </source>
</evidence>
<evidence type="ECO:0000259" key="7">
    <source>
        <dbReference type="Pfam" id="PF02656"/>
    </source>
</evidence>
<comment type="subcellular location">
    <subcellularLocation>
        <location evidence="1">Endomembrane system</location>
        <topology evidence="1">Multi-pass membrane protein</topology>
    </subcellularLocation>
</comment>
<organism evidence="8">
    <name type="scientific">Rhizochromulina marina</name>
    <dbReference type="NCBI Taxonomy" id="1034831"/>
    <lineage>
        <taxon>Eukaryota</taxon>
        <taxon>Sar</taxon>
        <taxon>Stramenopiles</taxon>
        <taxon>Ochrophyta</taxon>
        <taxon>Dictyochophyceae</taxon>
        <taxon>Rhizochromulinales</taxon>
        <taxon>Rhizochromulina</taxon>
    </lineage>
</organism>
<dbReference type="InterPro" id="IPR003807">
    <property type="entry name" value="DUF202"/>
</dbReference>
<feature type="region of interest" description="Disordered" evidence="5">
    <location>
        <begin position="31"/>
        <end position="59"/>
    </location>
</feature>
<gene>
    <name evidence="8" type="ORF">RMAR1173_LOCUS8732</name>
</gene>
<protein>
    <recommendedName>
        <fullName evidence="7">DUF202 domain-containing protein</fullName>
    </recommendedName>
</protein>